<sequence>MERKTKDETMKVSMRVPKNKLELLMSEYGTSSITEVFNRLIDEKLEHRFQADATRSVITAIGGKNRVAKKMIEFMPDHNIYIEPFGNTASVLLRKPKVSTEVYNDIDGNVTNFFQVLRDNPIGLYNACSSLPYSEEMYRQFLEDGVPDNPIEKAVRFFYLSRVGFLGANTRGFKSSTPDRNNSALYHKECERFYAVSKRFQGVEITNKDFKKIIKKYGNEQDAFIMADPPYYDGTDYYNADFKLADHSQLAKMLACIKGKAMVCHSKNYQIHKLYTGLGFRFEVIRTKYMSRVAVNEAGKKSRPETSLYLYMNY</sequence>
<dbReference type="PATRIC" id="fig|1131731.3.peg.149"/>
<accession>K6EC77</accession>
<dbReference type="InterPro" id="IPR012327">
    <property type="entry name" value="MeTrfase_D12"/>
</dbReference>
<dbReference type="AlphaFoldDB" id="K6EC77"/>
<dbReference type="GO" id="GO:1904047">
    <property type="term" value="F:S-adenosyl-L-methionine binding"/>
    <property type="evidence" value="ECO:0007669"/>
    <property type="project" value="TreeGrafter"/>
</dbReference>
<dbReference type="GO" id="GO:0006298">
    <property type="term" value="P:mismatch repair"/>
    <property type="evidence" value="ECO:0007669"/>
    <property type="project" value="TreeGrafter"/>
</dbReference>
<evidence type="ECO:0000256" key="2">
    <source>
        <dbReference type="ARBA" id="ARBA00011900"/>
    </source>
</evidence>
<keyword evidence="8" id="KW-1185">Reference proteome</keyword>
<keyword evidence="5" id="KW-0949">S-adenosyl-L-methionine</keyword>
<evidence type="ECO:0000313" key="7">
    <source>
        <dbReference type="EMBL" id="EKN71016.1"/>
    </source>
</evidence>
<dbReference type="STRING" id="1131731.BAZO_00715"/>
<evidence type="ECO:0000256" key="4">
    <source>
        <dbReference type="ARBA" id="ARBA00022679"/>
    </source>
</evidence>
<evidence type="ECO:0000256" key="6">
    <source>
        <dbReference type="ARBA" id="ARBA00047942"/>
    </source>
</evidence>
<keyword evidence="4" id="KW-0808">Transferase</keyword>
<dbReference type="GO" id="GO:0043565">
    <property type="term" value="F:sequence-specific DNA binding"/>
    <property type="evidence" value="ECO:0007669"/>
    <property type="project" value="TreeGrafter"/>
</dbReference>
<name>K6EC77_SCHAZ</name>
<evidence type="ECO:0000256" key="3">
    <source>
        <dbReference type="ARBA" id="ARBA00022603"/>
    </source>
</evidence>
<proteinExistence type="inferred from homology"/>
<dbReference type="Proteomes" id="UP000006315">
    <property type="component" value="Unassembled WGS sequence"/>
</dbReference>
<protein>
    <recommendedName>
        <fullName evidence="2">site-specific DNA-methyltransferase (adenine-specific)</fullName>
        <ecNumber evidence="2">2.1.1.72</ecNumber>
    </recommendedName>
</protein>
<keyword evidence="3 7" id="KW-0489">Methyltransferase</keyword>
<dbReference type="InterPro" id="IPR029063">
    <property type="entry name" value="SAM-dependent_MTases_sf"/>
</dbReference>
<evidence type="ECO:0000256" key="5">
    <source>
        <dbReference type="ARBA" id="ARBA00022691"/>
    </source>
</evidence>
<dbReference type="GO" id="GO:0009007">
    <property type="term" value="F:site-specific DNA-methyltransferase (adenine-specific) activity"/>
    <property type="evidence" value="ECO:0007669"/>
    <property type="project" value="UniProtKB-EC"/>
</dbReference>
<comment type="catalytic activity">
    <reaction evidence="6">
        <text>a 2'-deoxyadenosine in DNA + S-adenosyl-L-methionine = an N(6)-methyl-2'-deoxyadenosine in DNA + S-adenosyl-L-homocysteine + H(+)</text>
        <dbReference type="Rhea" id="RHEA:15197"/>
        <dbReference type="Rhea" id="RHEA-COMP:12418"/>
        <dbReference type="Rhea" id="RHEA-COMP:12419"/>
        <dbReference type="ChEBI" id="CHEBI:15378"/>
        <dbReference type="ChEBI" id="CHEBI:57856"/>
        <dbReference type="ChEBI" id="CHEBI:59789"/>
        <dbReference type="ChEBI" id="CHEBI:90615"/>
        <dbReference type="ChEBI" id="CHEBI:90616"/>
        <dbReference type="EC" id="2.1.1.72"/>
    </reaction>
</comment>
<dbReference type="EMBL" id="AJLR01000006">
    <property type="protein sequence ID" value="EKN71016.1"/>
    <property type="molecule type" value="Genomic_DNA"/>
</dbReference>
<dbReference type="SUPFAM" id="SSF53335">
    <property type="entry name" value="S-adenosyl-L-methionine-dependent methyltransferases"/>
    <property type="match status" value="1"/>
</dbReference>
<dbReference type="PANTHER" id="PTHR30481">
    <property type="entry name" value="DNA ADENINE METHYLASE"/>
    <property type="match status" value="1"/>
</dbReference>
<dbReference type="EC" id="2.1.1.72" evidence="2"/>
<dbReference type="RefSeq" id="WP_003329247.1">
    <property type="nucleotide sequence ID" value="NZ_AJLR01000006.1"/>
</dbReference>
<reference evidence="7 8" key="1">
    <citation type="journal article" date="2012" name="Front. Microbiol.">
        <title>Redundancy and modularity in membrane-associated dissimilatory nitrate reduction in Bacillus.</title>
        <authorList>
            <person name="Heylen K."/>
            <person name="Keltjens J."/>
        </authorList>
    </citation>
    <scope>NUCLEOTIDE SEQUENCE [LARGE SCALE GENOMIC DNA]</scope>
    <source>
        <strain evidence="7 8">LMG 9581</strain>
    </source>
</reference>
<gene>
    <name evidence="7" type="ORF">BAZO_00715</name>
</gene>
<dbReference type="InterPro" id="IPR023095">
    <property type="entry name" value="Ade_MeTrfase_dom_2"/>
</dbReference>
<comment type="similarity">
    <text evidence="1">Belongs to the N(4)/N(6)-methyltransferase family.</text>
</comment>
<comment type="caution">
    <text evidence="7">The sequence shown here is derived from an EMBL/GenBank/DDBJ whole genome shotgun (WGS) entry which is preliminary data.</text>
</comment>
<evidence type="ECO:0000256" key="1">
    <source>
        <dbReference type="ARBA" id="ARBA00006594"/>
    </source>
</evidence>
<dbReference type="Gene3D" id="1.10.1020.10">
    <property type="entry name" value="Adenine-specific Methyltransferase, Domain 2"/>
    <property type="match status" value="1"/>
</dbReference>
<dbReference type="Gene3D" id="3.40.50.150">
    <property type="entry name" value="Vaccinia Virus protein VP39"/>
    <property type="match status" value="1"/>
</dbReference>
<dbReference type="GO" id="GO:0032259">
    <property type="term" value="P:methylation"/>
    <property type="evidence" value="ECO:0007669"/>
    <property type="project" value="UniProtKB-KW"/>
</dbReference>
<dbReference type="GO" id="GO:0009307">
    <property type="term" value="P:DNA restriction-modification system"/>
    <property type="evidence" value="ECO:0007669"/>
    <property type="project" value="InterPro"/>
</dbReference>
<evidence type="ECO:0000313" key="8">
    <source>
        <dbReference type="Proteomes" id="UP000006315"/>
    </source>
</evidence>
<organism evidence="7 8">
    <name type="scientific">Schinkia azotoformans LMG 9581</name>
    <dbReference type="NCBI Taxonomy" id="1131731"/>
    <lineage>
        <taxon>Bacteria</taxon>
        <taxon>Bacillati</taxon>
        <taxon>Bacillota</taxon>
        <taxon>Bacilli</taxon>
        <taxon>Bacillales</taxon>
        <taxon>Bacillaceae</taxon>
        <taxon>Calidifontibacillus/Schinkia group</taxon>
        <taxon>Schinkia</taxon>
    </lineage>
</organism>